<comment type="caution">
    <text evidence="3">The sequence shown here is derived from an EMBL/GenBank/DDBJ whole genome shotgun (WGS) entry which is preliminary data.</text>
</comment>
<protein>
    <submittedName>
        <fullName evidence="3">FecR family protein</fullName>
    </submittedName>
</protein>
<evidence type="ECO:0000313" key="4">
    <source>
        <dbReference type="Proteomes" id="UP001610063"/>
    </source>
</evidence>
<name>A0ABW7NBT1_9BACT</name>
<proteinExistence type="predicted"/>
<dbReference type="PANTHER" id="PTHR30273">
    <property type="entry name" value="PERIPLASMIC SIGNAL SENSOR AND SIGMA FACTOR ACTIVATOR FECR-RELATED"/>
    <property type="match status" value="1"/>
</dbReference>
<keyword evidence="4" id="KW-1185">Reference proteome</keyword>
<dbReference type="EMBL" id="JBIPKE010000019">
    <property type="protein sequence ID" value="MFH6985018.1"/>
    <property type="molecule type" value="Genomic_DNA"/>
</dbReference>
<dbReference type="RefSeq" id="WP_395418476.1">
    <property type="nucleotide sequence ID" value="NZ_JBIPKE010000019.1"/>
</dbReference>
<dbReference type="InterPro" id="IPR006860">
    <property type="entry name" value="FecR"/>
</dbReference>
<evidence type="ECO:0000313" key="3">
    <source>
        <dbReference type="EMBL" id="MFH6985018.1"/>
    </source>
</evidence>
<dbReference type="InterPro" id="IPR012373">
    <property type="entry name" value="Ferrdict_sens_TM"/>
</dbReference>
<dbReference type="Gene3D" id="3.55.50.30">
    <property type="match status" value="1"/>
</dbReference>
<dbReference type="PIRSF" id="PIRSF018266">
    <property type="entry name" value="FecR"/>
    <property type="match status" value="1"/>
</dbReference>
<organism evidence="3 4">
    <name type="scientific">Marinoscillum luteum</name>
    <dbReference type="NCBI Taxonomy" id="861051"/>
    <lineage>
        <taxon>Bacteria</taxon>
        <taxon>Pseudomonadati</taxon>
        <taxon>Bacteroidota</taxon>
        <taxon>Cytophagia</taxon>
        <taxon>Cytophagales</taxon>
        <taxon>Reichenbachiellaceae</taxon>
        <taxon>Marinoscillum</taxon>
    </lineage>
</organism>
<dbReference type="Pfam" id="PF04773">
    <property type="entry name" value="FecR"/>
    <property type="match status" value="1"/>
</dbReference>
<dbReference type="InterPro" id="IPR032508">
    <property type="entry name" value="FecR_C"/>
</dbReference>
<evidence type="ECO:0000259" key="1">
    <source>
        <dbReference type="Pfam" id="PF04773"/>
    </source>
</evidence>
<dbReference type="Pfam" id="PF16344">
    <property type="entry name" value="FecR_C"/>
    <property type="match status" value="1"/>
</dbReference>
<dbReference type="PANTHER" id="PTHR30273:SF2">
    <property type="entry name" value="PROTEIN FECR"/>
    <property type="match status" value="1"/>
</dbReference>
<dbReference type="Gene3D" id="2.60.120.1440">
    <property type="match status" value="1"/>
</dbReference>
<accession>A0ABW7NBT1</accession>
<reference evidence="3 4" key="1">
    <citation type="journal article" date="2013" name="Int. J. Syst. Evol. Microbiol.">
        <title>Marinoscillum luteum sp. nov., isolated from marine sediment.</title>
        <authorList>
            <person name="Cha I.T."/>
            <person name="Park S.J."/>
            <person name="Kim S.J."/>
            <person name="Kim J.G."/>
            <person name="Jung M.Y."/>
            <person name="Shin K.S."/>
            <person name="Kwon K.K."/>
            <person name="Yang S.H."/>
            <person name="Seo Y.S."/>
            <person name="Rhee S.K."/>
        </authorList>
    </citation>
    <scope>NUCLEOTIDE SEQUENCE [LARGE SCALE GENOMIC DNA]</scope>
    <source>
        <strain evidence="3 4">KCTC 23939</strain>
    </source>
</reference>
<sequence length="348" mass="40374">MDFKEFEVGDFLQNEFFVDWVIHQHPEADHFWSNWLKRHPEKVSDVEMARELVKSIHYKQEHSMKSDEYSILMERILQHKAPHGAIRSVSNFVLRHSYRVAASLLFLLGFSLIFYLNYNDSVPANEPSLVWKVAATEYGQKKTVQLPDGTRVMLNSGSTIKYPEGFGPNLRLIKFEGEGFFDVAHNPERPFVIESGAFTTRVLGTSFNLKHFEEETEASVSVLTGKVEVQTETGRSTILLPNEMGVYDKESNDLRRQRFDQRKSMAWTHGTLLFENEDLLTIFGQLEKWYGVTFEVAEGTRLAGKYSGEYKQKSLELILEGLSYTSNFNYEMNHKTILIYERKKVKRN</sequence>
<gene>
    <name evidence="3" type="ORF">ACHKAR_16300</name>
</gene>
<dbReference type="Proteomes" id="UP001610063">
    <property type="component" value="Unassembled WGS sequence"/>
</dbReference>
<feature type="domain" description="FecR protein" evidence="1">
    <location>
        <begin position="135"/>
        <end position="228"/>
    </location>
</feature>
<feature type="domain" description="Protein FecR C-terminal" evidence="2">
    <location>
        <begin position="272"/>
        <end position="339"/>
    </location>
</feature>
<evidence type="ECO:0000259" key="2">
    <source>
        <dbReference type="Pfam" id="PF16344"/>
    </source>
</evidence>